<feature type="non-terminal residue" evidence="6">
    <location>
        <position position="1"/>
    </location>
</feature>
<keyword evidence="5" id="KW-0812">Transmembrane</keyword>
<keyword evidence="3" id="KW-0863">Zinc-finger</keyword>
<dbReference type="GO" id="GO:0030100">
    <property type="term" value="P:regulation of endocytosis"/>
    <property type="evidence" value="ECO:0007669"/>
    <property type="project" value="TreeGrafter"/>
</dbReference>
<sequence>NCSYVFNLSYYFIFVPFSILIFLYSKPFSFNPQIATEATGGFWNESTSSARNYQPLRNVSDACLLDMENRAAVGGSNRLPRSSASGSDLFSGSSADLERWLDSSNQKTHTEEFFQSKVRENLTRPDNIPPSEGGKYMGFGSKPIADFRDQDVSTYDSAVKALSSSFSVMSRLASVAAKKTGELASSASQKTRQISSSVHEKVGPAILQHRHLL</sequence>
<comment type="caution">
    <text evidence="6">The sequence shown here is derived from an EMBL/GenBank/DDBJ whole genome shotgun (WGS) entry which is preliminary data.</text>
</comment>
<keyword evidence="5" id="KW-0472">Membrane</keyword>
<evidence type="ECO:0000256" key="2">
    <source>
        <dbReference type="ARBA" id="ARBA00022723"/>
    </source>
</evidence>
<dbReference type="AlphaFoldDB" id="A0A3S4ZDB1"/>
<keyword evidence="5" id="KW-1133">Transmembrane helix</keyword>
<dbReference type="Proteomes" id="UP000784294">
    <property type="component" value="Unassembled WGS sequence"/>
</dbReference>
<dbReference type="GO" id="GO:0032012">
    <property type="term" value="P:regulation of ARF protein signal transduction"/>
    <property type="evidence" value="ECO:0007669"/>
    <property type="project" value="TreeGrafter"/>
</dbReference>
<reference evidence="6" key="1">
    <citation type="submission" date="2018-11" db="EMBL/GenBank/DDBJ databases">
        <authorList>
            <consortium name="Pathogen Informatics"/>
        </authorList>
    </citation>
    <scope>NUCLEOTIDE SEQUENCE</scope>
</reference>
<dbReference type="GO" id="GO:0005096">
    <property type="term" value="F:GTPase activator activity"/>
    <property type="evidence" value="ECO:0007669"/>
    <property type="project" value="UniProtKB-KW"/>
</dbReference>
<evidence type="ECO:0000256" key="5">
    <source>
        <dbReference type="SAM" id="Phobius"/>
    </source>
</evidence>
<accession>A0A3S4ZDB1</accession>
<feature type="transmembrane region" description="Helical" evidence="5">
    <location>
        <begin position="6"/>
        <end position="24"/>
    </location>
</feature>
<evidence type="ECO:0000256" key="3">
    <source>
        <dbReference type="ARBA" id="ARBA00022771"/>
    </source>
</evidence>
<proteinExistence type="predicted"/>
<dbReference type="GO" id="GO:0000139">
    <property type="term" value="C:Golgi membrane"/>
    <property type="evidence" value="ECO:0007669"/>
    <property type="project" value="TreeGrafter"/>
</dbReference>
<gene>
    <name evidence="6" type="ORF">PXEA_LOCUS1998</name>
</gene>
<dbReference type="EMBL" id="CAAALY010004264">
    <property type="protein sequence ID" value="VEL08558.1"/>
    <property type="molecule type" value="Genomic_DNA"/>
</dbReference>
<keyword evidence="4" id="KW-0862">Zinc</keyword>
<protein>
    <submittedName>
        <fullName evidence="6">Uncharacterized protein</fullName>
    </submittedName>
</protein>
<keyword evidence="2" id="KW-0479">Metal-binding</keyword>
<name>A0A3S4ZDB1_9PLAT</name>
<evidence type="ECO:0000256" key="4">
    <source>
        <dbReference type="ARBA" id="ARBA00022833"/>
    </source>
</evidence>
<keyword evidence="7" id="KW-1185">Reference proteome</keyword>
<organism evidence="6 7">
    <name type="scientific">Protopolystoma xenopodis</name>
    <dbReference type="NCBI Taxonomy" id="117903"/>
    <lineage>
        <taxon>Eukaryota</taxon>
        <taxon>Metazoa</taxon>
        <taxon>Spiralia</taxon>
        <taxon>Lophotrochozoa</taxon>
        <taxon>Platyhelminthes</taxon>
        <taxon>Monogenea</taxon>
        <taxon>Polyopisthocotylea</taxon>
        <taxon>Polystomatidea</taxon>
        <taxon>Polystomatidae</taxon>
        <taxon>Protopolystoma</taxon>
    </lineage>
</organism>
<evidence type="ECO:0000313" key="6">
    <source>
        <dbReference type="EMBL" id="VEL08558.1"/>
    </source>
</evidence>
<dbReference type="PANTHER" id="PTHR46395:SF1">
    <property type="entry name" value="ADP-RIBOSYLATION FACTOR GTPASE-ACTIVATING PROTEIN 1"/>
    <property type="match status" value="1"/>
</dbReference>
<dbReference type="PANTHER" id="PTHR46395">
    <property type="entry name" value="ADP-RIBOSYLATION FACTOR GTPASE-ACTIVATING PROTEIN 1"/>
    <property type="match status" value="1"/>
</dbReference>
<dbReference type="OrthoDB" id="983479at2759"/>
<evidence type="ECO:0000313" key="7">
    <source>
        <dbReference type="Proteomes" id="UP000784294"/>
    </source>
</evidence>
<keyword evidence="1" id="KW-0343">GTPase activation</keyword>
<evidence type="ECO:0000256" key="1">
    <source>
        <dbReference type="ARBA" id="ARBA00022468"/>
    </source>
</evidence>
<dbReference type="GO" id="GO:0008270">
    <property type="term" value="F:zinc ion binding"/>
    <property type="evidence" value="ECO:0007669"/>
    <property type="project" value="UniProtKB-KW"/>
</dbReference>